<dbReference type="GO" id="GO:0016020">
    <property type="term" value="C:membrane"/>
    <property type="evidence" value="ECO:0007669"/>
    <property type="project" value="UniProtKB-SubCell"/>
</dbReference>
<evidence type="ECO:0000256" key="4">
    <source>
        <dbReference type="ARBA" id="ARBA00023136"/>
    </source>
</evidence>
<dbReference type="AlphaFoldDB" id="A0AAN6RQL1"/>
<evidence type="ECO:0000256" key="1">
    <source>
        <dbReference type="ARBA" id="ARBA00004141"/>
    </source>
</evidence>
<feature type="transmembrane region" description="Helical" evidence="7">
    <location>
        <begin position="194"/>
        <end position="211"/>
    </location>
</feature>
<accession>A0AAN6RQL1</accession>
<feature type="compositionally biased region" description="Low complexity" evidence="6">
    <location>
        <begin position="321"/>
        <end position="336"/>
    </location>
</feature>
<evidence type="ECO:0000256" key="7">
    <source>
        <dbReference type="SAM" id="Phobius"/>
    </source>
</evidence>
<feature type="domain" description="Rhodopsin" evidence="8">
    <location>
        <begin position="50"/>
        <end position="285"/>
    </location>
</feature>
<keyword evidence="10" id="KW-1185">Reference proteome</keyword>
<name>A0AAN6RQL1_9PEZI</name>
<feature type="transmembrane region" description="Helical" evidence="7">
    <location>
        <begin position="115"/>
        <end position="133"/>
    </location>
</feature>
<feature type="transmembrane region" description="Helical" evidence="7">
    <location>
        <begin position="65"/>
        <end position="86"/>
    </location>
</feature>
<feature type="transmembrane region" description="Helical" evidence="7">
    <location>
        <begin position="256"/>
        <end position="281"/>
    </location>
</feature>
<protein>
    <recommendedName>
        <fullName evidence="8">Rhodopsin domain-containing protein</fullName>
    </recommendedName>
</protein>
<comment type="similarity">
    <text evidence="5">Belongs to the SAT4 family.</text>
</comment>
<feature type="region of interest" description="Disordered" evidence="6">
    <location>
        <begin position="320"/>
        <end position="341"/>
    </location>
</feature>
<evidence type="ECO:0000313" key="10">
    <source>
        <dbReference type="Proteomes" id="UP001303889"/>
    </source>
</evidence>
<comment type="caution">
    <text evidence="9">The sequence shown here is derived from an EMBL/GenBank/DDBJ whole genome shotgun (WGS) entry which is preliminary data.</text>
</comment>
<keyword evidence="4 7" id="KW-0472">Membrane</keyword>
<dbReference type="InterPro" id="IPR049326">
    <property type="entry name" value="Rhodopsin_dom_fungi"/>
</dbReference>
<dbReference type="InterPro" id="IPR052337">
    <property type="entry name" value="SAT4-like"/>
</dbReference>
<dbReference type="EMBL" id="MU855822">
    <property type="protein sequence ID" value="KAK3899179.1"/>
    <property type="molecule type" value="Genomic_DNA"/>
</dbReference>
<dbReference type="PANTHER" id="PTHR33048">
    <property type="entry name" value="PTH11-LIKE INTEGRAL MEMBRANE PROTEIN (AFU_ORTHOLOGUE AFUA_5G11245)"/>
    <property type="match status" value="1"/>
</dbReference>
<evidence type="ECO:0000313" key="9">
    <source>
        <dbReference type="EMBL" id="KAK3899179.1"/>
    </source>
</evidence>
<evidence type="ECO:0000259" key="8">
    <source>
        <dbReference type="Pfam" id="PF20684"/>
    </source>
</evidence>
<feature type="transmembrane region" description="Helical" evidence="7">
    <location>
        <begin position="223"/>
        <end position="244"/>
    </location>
</feature>
<reference evidence="9" key="1">
    <citation type="journal article" date="2023" name="Mol. Phylogenet. Evol.">
        <title>Genome-scale phylogeny and comparative genomics of the fungal order Sordariales.</title>
        <authorList>
            <person name="Hensen N."/>
            <person name="Bonometti L."/>
            <person name="Westerberg I."/>
            <person name="Brannstrom I.O."/>
            <person name="Guillou S."/>
            <person name="Cros-Aarteil S."/>
            <person name="Calhoun S."/>
            <person name="Haridas S."/>
            <person name="Kuo A."/>
            <person name="Mondo S."/>
            <person name="Pangilinan J."/>
            <person name="Riley R."/>
            <person name="LaButti K."/>
            <person name="Andreopoulos B."/>
            <person name="Lipzen A."/>
            <person name="Chen C."/>
            <person name="Yan M."/>
            <person name="Daum C."/>
            <person name="Ng V."/>
            <person name="Clum A."/>
            <person name="Steindorff A."/>
            <person name="Ohm R.A."/>
            <person name="Martin F."/>
            <person name="Silar P."/>
            <person name="Natvig D.O."/>
            <person name="Lalanne C."/>
            <person name="Gautier V."/>
            <person name="Ament-Velasquez S.L."/>
            <person name="Kruys A."/>
            <person name="Hutchinson M.I."/>
            <person name="Powell A.J."/>
            <person name="Barry K."/>
            <person name="Miller A.N."/>
            <person name="Grigoriev I.V."/>
            <person name="Debuchy R."/>
            <person name="Gladieux P."/>
            <person name="Hiltunen Thoren M."/>
            <person name="Johannesson H."/>
        </authorList>
    </citation>
    <scope>NUCLEOTIDE SEQUENCE</scope>
    <source>
        <strain evidence="9">CBS 103.79</strain>
    </source>
</reference>
<dbReference type="PANTHER" id="PTHR33048:SF55">
    <property type="entry name" value="INTEGRAL MEMBRANE PROTEIN"/>
    <property type="match status" value="1"/>
</dbReference>
<feature type="region of interest" description="Disordered" evidence="6">
    <location>
        <begin position="361"/>
        <end position="398"/>
    </location>
</feature>
<evidence type="ECO:0000256" key="3">
    <source>
        <dbReference type="ARBA" id="ARBA00022989"/>
    </source>
</evidence>
<reference evidence="9" key="2">
    <citation type="submission" date="2023-05" db="EMBL/GenBank/DDBJ databases">
        <authorList>
            <consortium name="Lawrence Berkeley National Laboratory"/>
            <person name="Steindorff A."/>
            <person name="Hensen N."/>
            <person name="Bonometti L."/>
            <person name="Westerberg I."/>
            <person name="Brannstrom I.O."/>
            <person name="Guillou S."/>
            <person name="Cros-Aarteil S."/>
            <person name="Calhoun S."/>
            <person name="Haridas S."/>
            <person name="Kuo A."/>
            <person name="Mondo S."/>
            <person name="Pangilinan J."/>
            <person name="Riley R."/>
            <person name="Labutti K."/>
            <person name="Andreopoulos B."/>
            <person name="Lipzen A."/>
            <person name="Chen C."/>
            <person name="Yanf M."/>
            <person name="Daum C."/>
            <person name="Ng V."/>
            <person name="Clum A."/>
            <person name="Ohm R."/>
            <person name="Martin F."/>
            <person name="Silar P."/>
            <person name="Natvig D."/>
            <person name="Lalanne C."/>
            <person name="Gautier V."/>
            <person name="Ament-Velasquez S.L."/>
            <person name="Kruys A."/>
            <person name="Hutchinson M.I."/>
            <person name="Powell A.J."/>
            <person name="Barry K."/>
            <person name="Miller A.N."/>
            <person name="Grigoriev I.V."/>
            <person name="Debuchy R."/>
            <person name="Gladieux P."/>
            <person name="Thoren M.H."/>
            <person name="Johannesson H."/>
        </authorList>
    </citation>
    <scope>NUCLEOTIDE SEQUENCE</scope>
    <source>
        <strain evidence="9">CBS 103.79</strain>
    </source>
</reference>
<proteinExistence type="inferred from homology"/>
<evidence type="ECO:0000256" key="2">
    <source>
        <dbReference type="ARBA" id="ARBA00022692"/>
    </source>
</evidence>
<organism evidence="9 10">
    <name type="scientific">Staphylotrichum tortipilum</name>
    <dbReference type="NCBI Taxonomy" id="2831512"/>
    <lineage>
        <taxon>Eukaryota</taxon>
        <taxon>Fungi</taxon>
        <taxon>Dikarya</taxon>
        <taxon>Ascomycota</taxon>
        <taxon>Pezizomycotina</taxon>
        <taxon>Sordariomycetes</taxon>
        <taxon>Sordariomycetidae</taxon>
        <taxon>Sordariales</taxon>
        <taxon>Chaetomiaceae</taxon>
        <taxon>Staphylotrichum</taxon>
    </lineage>
</organism>
<evidence type="ECO:0000256" key="6">
    <source>
        <dbReference type="SAM" id="MobiDB-lite"/>
    </source>
</evidence>
<sequence>MSSVDGGPMAAMPPPEGVTANFDNPDWIGYRLVIVAVVFPVLAVCFLVPRLYAAAFIIRKWHPDDYLICVGFTFALANSIICIIQSNMGMGNHIWDVRFETFQAVMKLGMIGGPMTYNLSTLFVKLSILSFYLRFSIDRAFRLAVSLVMFVTVSYTIPNAILFLYICKPMEYYWDWTIQGTCINQQAVFDAANILNMTTDYMILLLPIWMLRPLRAPLLKKIGIALVLMTGGFVCGISTMRMITAKTGANNPDITWHYVVNLIWCLVEAYTGIICASLPILKPFTKQFFPSLFLFDPAFEQRLSASFPFSAFRLDSLPGRNNNNHSSSSSNRGGAISDDDGGDIGGRRGWWMLRRGMAAEAEAAAGAGEGKDGGSGPDDEEGGRGSADGEERGRGRSR</sequence>
<feature type="transmembrane region" description="Helical" evidence="7">
    <location>
        <begin position="28"/>
        <end position="53"/>
    </location>
</feature>
<feature type="compositionally biased region" description="Basic and acidic residues" evidence="6">
    <location>
        <begin position="387"/>
        <end position="398"/>
    </location>
</feature>
<dbReference type="Pfam" id="PF20684">
    <property type="entry name" value="Fung_rhodopsin"/>
    <property type="match status" value="1"/>
</dbReference>
<gene>
    <name evidence="9" type="ORF">C8A05DRAFT_37215</name>
</gene>
<comment type="subcellular location">
    <subcellularLocation>
        <location evidence="1">Membrane</location>
        <topology evidence="1">Multi-pass membrane protein</topology>
    </subcellularLocation>
</comment>
<feature type="transmembrane region" description="Helical" evidence="7">
    <location>
        <begin position="145"/>
        <end position="166"/>
    </location>
</feature>
<evidence type="ECO:0000256" key="5">
    <source>
        <dbReference type="ARBA" id="ARBA00038359"/>
    </source>
</evidence>
<keyword evidence="2 7" id="KW-0812">Transmembrane</keyword>
<dbReference type="Proteomes" id="UP001303889">
    <property type="component" value="Unassembled WGS sequence"/>
</dbReference>
<keyword evidence="3 7" id="KW-1133">Transmembrane helix</keyword>